<protein>
    <submittedName>
        <fullName evidence="1">Uncharacterized protein</fullName>
    </submittedName>
</protein>
<organism evidence="1">
    <name type="scientific">Anguilla anguilla</name>
    <name type="common">European freshwater eel</name>
    <name type="synonym">Muraena anguilla</name>
    <dbReference type="NCBI Taxonomy" id="7936"/>
    <lineage>
        <taxon>Eukaryota</taxon>
        <taxon>Metazoa</taxon>
        <taxon>Chordata</taxon>
        <taxon>Craniata</taxon>
        <taxon>Vertebrata</taxon>
        <taxon>Euteleostomi</taxon>
        <taxon>Actinopterygii</taxon>
        <taxon>Neopterygii</taxon>
        <taxon>Teleostei</taxon>
        <taxon>Anguilliformes</taxon>
        <taxon>Anguillidae</taxon>
        <taxon>Anguilla</taxon>
    </lineage>
</organism>
<evidence type="ECO:0000313" key="1">
    <source>
        <dbReference type="EMBL" id="JAH11312.1"/>
    </source>
</evidence>
<dbReference type="AlphaFoldDB" id="A0A0E9Q486"/>
<reference evidence="1" key="2">
    <citation type="journal article" date="2015" name="Fish Shellfish Immunol.">
        <title>Early steps in the European eel (Anguilla anguilla)-Vibrio vulnificus interaction in the gills: Role of the RtxA13 toxin.</title>
        <authorList>
            <person name="Callol A."/>
            <person name="Pajuelo D."/>
            <person name="Ebbesson L."/>
            <person name="Teles M."/>
            <person name="MacKenzie S."/>
            <person name="Amaro C."/>
        </authorList>
    </citation>
    <scope>NUCLEOTIDE SEQUENCE</scope>
</reference>
<sequence>MVFDDSRKDSNITSLVSFVRIQSTAG</sequence>
<proteinExistence type="predicted"/>
<accession>A0A0E9Q486</accession>
<name>A0A0E9Q486_ANGAN</name>
<reference evidence="1" key="1">
    <citation type="submission" date="2014-11" db="EMBL/GenBank/DDBJ databases">
        <authorList>
            <person name="Amaro Gonzalez C."/>
        </authorList>
    </citation>
    <scope>NUCLEOTIDE SEQUENCE</scope>
</reference>
<dbReference type="EMBL" id="GBXM01097265">
    <property type="protein sequence ID" value="JAH11312.1"/>
    <property type="molecule type" value="Transcribed_RNA"/>
</dbReference>